<sequence>MTAILYFLAIIACFIFYINHVAMLKAIKNNKSTTENTIIGCFCILIIYIAVITF</sequence>
<name>A0ABT9US20_9FIRM</name>
<dbReference type="RefSeq" id="WP_307484127.1">
    <property type="nucleotide sequence ID" value="NZ_JAUSUF010000002.1"/>
</dbReference>
<gene>
    <name evidence="2" type="ORF">J2S18_001042</name>
</gene>
<keyword evidence="1" id="KW-0472">Membrane</keyword>
<dbReference type="Proteomes" id="UP001228504">
    <property type="component" value="Unassembled WGS sequence"/>
</dbReference>
<comment type="caution">
    <text evidence="2">The sequence shown here is derived from an EMBL/GenBank/DDBJ whole genome shotgun (WGS) entry which is preliminary data.</text>
</comment>
<reference evidence="2 3" key="1">
    <citation type="submission" date="2023-07" db="EMBL/GenBank/DDBJ databases">
        <title>Genomic Encyclopedia of Type Strains, Phase IV (KMG-IV): sequencing the most valuable type-strain genomes for metagenomic binning, comparative biology and taxonomic classification.</title>
        <authorList>
            <person name="Goeker M."/>
        </authorList>
    </citation>
    <scope>NUCLEOTIDE SEQUENCE [LARGE SCALE GENOMIC DNA]</scope>
    <source>
        <strain evidence="2 3">DSM 20694</strain>
    </source>
</reference>
<accession>A0ABT9US20</accession>
<feature type="transmembrane region" description="Helical" evidence="1">
    <location>
        <begin position="6"/>
        <end position="24"/>
    </location>
</feature>
<organism evidence="2 3">
    <name type="scientific">Eubacterium multiforme</name>
    <dbReference type="NCBI Taxonomy" id="83339"/>
    <lineage>
        <taxon>Bacteria</taxon>
        <taxon>Bacillati</taxon>
        <taxon>Bacillota</taxon>
        <taxon>Clostridia</taxon>
        <taxon>Eubacteriales</taxon>
        <taxon>Eubacteriaceae</taxon>
        <taxon>Eubacterium</taxon>
    </lineage>
</organism>
<keyword evidence="1" id="KW-0812">Transmembrane</keyword>
<dbReference type="EMBL" id="JAUSUF010000002">
    <property type="protein sequence ID" value="MDQ0149112.1"/>
    <property type="molecule type" value="Genomic_DNA"/>
</dbReference>
<evidence type="ECO:0000313" key="2">
    <source>
        <dbReference type="EMBL" id="MDQ0149112.1"/>
    </source>
</evidence>
<evidence type="ECO:0000313" key="3">
    <source>
        <dbReference type="Proteomes" id="UP001228504"/>
    </source>
</evidence>
<keyword evidence="3" id="KW-1185">Reference proteome</keyword>
<feature type="transmembrane region" description="Helical" evidence="1">
    <location>
        <begin position="36"/>
        <end position="53"/>
    </location>
</feature>
<protein>
    <submittedName>
        <fullName evidence="2">Uncharacterized protein</fullName>
    </submittedName>
</protein>
<proteinExistence type="predicted"/>
<keyword evidence="1" id="KW-1133">Transmembrane helix</keyword>
<evidence type="ECO:0000256" key="1">
    <source>
        <dbReference type="SAM" id="Phobius"/>
    </source>
</evidence>